<dbReference type="GeneID" id="12448155"/>
<feature type="domain" description="ABC transporter" evidence="10">
    <location>
        <begin position="364"/>
        <end position="598"/>
    </location>
</feature>
<dbReference type="RefSeq" id="WP_014556563.1">
    <property type="nucleotide sequence ID" value="NC_017459.1"/>
</dbReference>
<dbReference type="InterPro" id="IPR027417">
    <property type="entry name" value="P-loop_NTPase"/>
</dbReference>
<dbReference type="Pfam" id="PF00664">
    <property type="entry name" value="ABC_membrane"/>
    <property type="match status" value="1"/>
</dbReference>
<dbReference type="PANTHER" id="PTHR43394:SF1">
    <property type="entry name" value="ATP-BINDING CASSETTE SUB-FAMILY B MEMBER 10, MITOCHONDRIAL"/>
    <property type="match status" value="1"/>
</dbReference>
<proteinExistence type="predicted"/>
<dbReference type="Pfam" id="PF00005">
    <property type="entry name" value="ABC_tran"/>
    <property type="match status" value="1"/>
</dbReference>
<sequence length="602" mass="66706">MSDFDTGAPSWREKLRALWQVAQFAPRLTAGIIILGVIVAGFEGIGLGFILPVVELVQTSGDPVAEADGIMGIFVTGYQILNIPFTLGTVVVGVAVAMAIRYTGSFSIAWLKATIRTYYVRYLQKEAFDHALDAKISYYDEEGSDDILNAIVTQTKFAGQVISDTINLVKTALLTLVYLSIAFVLSPTLTTFTIVFLGGLTYLLRNVLDSGYDIGDKVADANEQRQEAAQAGTQGIRDIRIFGIADELREDFARAVDKFTTSQIKLRRNEAALQSGYNFAVAVSVFVLIFFALRFADLSLGSLAVFLFAMFRAGPKASRLNQLLYSVENKLPHLVRTQQFIEKLDQYEEPTDATHEAPDKIRRVDFNDVWFSYTDEEQVLTGINFTLNRGDFIAFVGQSGAGKSTIAALLARMYEPDNGEITANGASIEEMNIDAWRNRLAVVRQQPFIFDDTLRYNLTIANRDASRAEIDRVCEIARVDEFFDELPNGYDSLLGDDGIRLSGGQKQRVALARALLADAEILVLDEATSDLDTNLEKDVQEAIEQMDREYSIVTIAHRLSTVKNADRIYTIEDGNVSEFGQHDELISQDGTYAELYATQVSG</sequence>
<evidence type="ECO:0000256" key="2">
    <source>
        <dbReference type="ARBA" id="ARBA00022448"/>
    </source>
</evidence>
<dbReference type="PROSITE" id="PS50893">
    <property type="entry name" value="ABC_TRANSPORTER_2"/>
    <property type="match status" value="1"/>
</dbReference>
<evidence type="ECO:0000256" key="7">
    <source>
        <dbReference type="ARBA" id="ARBA00022989"/>
    </source>
</evidence>
<dbReference type="InterPro" id="IPR003439">
    <property type="entry name" value="ABC_transporter-like_ATP-bd"/>
</dbReference>
<protein>
    <submittedName>
        <fullName evidence="12">ABC-type transport system ATP-binding/permease protein (Probable substrate multidrug/lipids)</fullName>
    </submittedName>
</protein>
<dbReference type="EMBL" id="FR746099">
    <property type="protein sequence ID" value="CCC41118.1"/>
    <property type="molecule type" value="Genomic_DNA"/>
</dbReference>
<dbReference type="Gene3D" id="1.20.1560.10">
    <property type="entry name" value="ABC transporter type 1, transmembrane domain"/>
    <property type="match status" value="1"/>
</dbReference>
<keyword evidence="3" id="KW-1003">Cell membrane</keyword>
<keyword evidence="5" id="KW-0547">Nucleotide-binding</keyword>
<evidence type="ECO:0000259" key="10">
    <source>
        <dbReference type="PROSITE" id="PS50893"/>
    </source>
</evidence>
<feature type="transmembrane region" description="Helical" evidence="9">
    <location>
        <begin position="279"/>
        <end position="311"/>
    </location>
</feature>
<evidence type="ECO:0000313" key="13">
    <source>
        <dbReference type="Proteomes" id="UP000007954"/>
    </source>
</evidence>
<dbReference type="PANTHER" id="PTHR43394">
    <property type="entry name" value="ATP-DEPENDENT PERMEASE MDL1, MITOCHONDRIAL"/>
    <property type="match status" value="1"/>
</dbReference>
<dbReference type="KEGG" id="hwc:Hqrw_3345"/>
<dbReference type="AlphaFoldDB" id="G0LLZ8"/>
<evidence type="ECO:0000256" key="3">
    <source>
        <dbReference type="ARBA" id="ARBA00022475"/>
    </source>
</evidence>
<feature type="transmembrane region" description="Helical" evidence="9">
    <location>
        <begin position="28"/>
        <end position="50"/>
    </location>
</feature>
<dbReference type="GO" id="GO:0005886">
    <property type="term" value="C:plasma membrane"/>
    <property type="evidence" value="ECO:0007669"/>
    <property type="project" value="UniProtKB-SubCell"/>
</dbReference>
<dbReference type="InterPro" id="IPR036640">
    <property type="entry name" value="ABC1_TM_sf"/>
</dbReference>
<evidence type="ECO:0000259" key="11">
    <source>
        <dbReference type="PROSITE" id="PS50929"/>
    </source>
</evidence>
<name>G0LLZ8_HALWC</name>
<dbReference type="OrthoDB" id="121502at2157"/>
<organism evidence="12 13">
    <name type="scientific">Haloquadratum walsbyi (strain DSM 16854 / JCM 12705 / C23)</name>
    <dbReference type="NCBI Taxonomy" id="768065"/>
    <lineage>
        <taxon>Archaea</taxon>
        <taxon>Methanobacteriati</taxon>
        <taxon>Methanobacteriota</taxon>
        <taxon>Stenosarchaea group</taxon>
        <taxon>Halobacteria</taxon>
        <taxon>Halobacteriales</taxon>
        <taxon>Haloferacaceae</taxon>
        <taxon>Haloquadratum</taxon>
    </lineage>
</organism>
<dbReference type="PROSITE" id="PS50929">
    <property type="entry name" value="ABC_TM1F"/>
    <property type="match status" value="1"/>
</dbReference>
<dbReference type="FunFam" id="3.40.50.300:FF:000221">
    <property type="entry name" value="Multidrug ABC transporter ATP-binding protein"/>
    <property type="match status" value="1"/>
</dbReference>
<feature type="transmembrane region" description="Helical" evidence="9">
    <location>
        <begin position="176"/>
        <end position="204"/>
    </location>
</feature>
<keyword evidence="7 9" id="KW-1133">Transmembrane helix</keyword>
<dbReference type="SUPFAM" id="SSF90123">
    <property type="entry name" value="ABC transporter transmembrane region"/>
    <property type="match status" value="1"/>
</dbReference>
<dbReference type="GO" id="GO:0015421">
    <property type="term" value="F:ABC-type oligopeptide transporter activity"/>
    <property type="evidence" value="ECO:0007669"/>
    <property type="project" value="TreeGrafter"/>
</dbReference>
<keyword evidence="6 12" id="KW-0067">ATP-binding</keyword>
<evidence type="ECO:0000256" key="1">
    <source>
        <dbReference type="ARBA" id="ARBA00004651"/>
    </source>
</evidence>
<evidence type="ECO:0000256" key="9">
    <source>
        <dbReference type="SAM" id="Phobius"/>
    </source>
</evidence>
<evidence type="ECO:0000256" key="8">
    <source>
        <dbReference type="ARBA" id="ARBA00023136"/>
    </source>
</evidence>
<evidence type="ECO:0000256" key="5">
    <source>
        <dbReference type="ARBA" id="ARBA00022741"/>
    </source>
</evidence>
<dbReference type="GO" id="GO:0005524">
    <property type="term" value="F:ATP binding"/>
    <property type="evidence" value="ECO:0007669"/>
    <property type="project" value="UniProtKB-KW"/>
</dbReference>
<feature type="transmembrane region" description="Helical" evidence="9">
    <location>
        <begin position="70"/>
        <end position="100"/>
    </location>
</feature>
<keyword evidence="8 9" id="KW-0472">Membrane</keyword>
<dbReference type="SUPFAM" id="SSF52540">
    <property type="entry name" value="P-loop containing nucleoside triphosphate hydrolases"/>
    <property type="match status" value="1"/>
</dbReference>
<dbReference type="Gene3D" id="3.40.50.300">
    <property type="entry name" value="P-loop containing nucleotide triphosphate hydrolases"/>
    <property type="match status" value="1"/>
</dbReference>
<keyword evidence="4 9" id="KW-0812">Transmembrane</keyword>
<dbReference type="PROSITE" id="PS00211">
    <property type="entry name" value="ABC_TRANSPORTER_1"/>
    <property type="match status" value="1"/>
</dbReference>
<accession>G0LLZ8</accession>
<dbReference type="Proteomes" id="UP000007954">
    <property type="component" value="Chromosome"/>
</dbReference>
<comment type="subcellular location">
    <subcellularLocation>
        <location evidence="1">Cell membrane</location>
        <topology evidence="1">Multi-pass membrane protein</topology>
    </subcellularLocation>
</comment>
<dbReference type="HOGENOM" id="CLU_000604_84_3_2"/>
<reference evidence="12 13" key="1">
    <citation type="journal article" date="2011" name="PLoS ONE">
        <title>Haloquadratum walsbyi: limited diversity in a global pond.</title>
        <authorList>
            <person name="Dyall-Smith M."/>
            <person name="Pfeiffer F."/>
            <person name="Klee K."/>
            <person name="Palm P."/>
            <person name="Gross K."/>
            <person name="Schuster S.C."/>
            <person name="Rampp M."/>
            <person name="Oesterhelt D."/>
        </authorList>
    </citation>
    <scope>NUCLEOTIDE SEQUENCE [LARGE SCALE GENOMIC DNA]</scope>
    <source>
        <strain evidence="13">DSM 16854 / JCM 12705 / C23</strain>
    </source>
</reference>
<dbReference type="InterPro" id="IPR003593">
    <property type="entry name" value="AAA+_ATPase"/>
</dbReference>
<dbReference type="GO" id="GO:0016887">
    <property type="term" value="F:ATP hydrolysis activity"/>
    <property type="evidence" value="ECO:0007669"/>
    <property type="project" value="InterPro"/>
</dbReference>
<evidence type="ECO:0000313" key="12">
    <source>
        <dbReference type="EMBL" id="CCC41118.1"/>
    </source>
</evidence>
<feature type="domain" description="ABC transmembrane type-1" evidence="11">
    <location>
        <begin position="30"/>
        <end position="329"/>
    </location>
</feature>
<keyword evidence="2" id="KW-0813">Transport</keyword>
<dbReference type="InterPro" id="IPR017871">
    <property type="entry name" value="ABC_transporter-like_CS"/>
</dbReference>
<gene>
    <name evidence="12" type="ordered locus">Hqrw_3345</name>
</gene>
<evidence type="ECO:0000256" key="4">
    <source>
        <dbReference type="ARBA" id="ARBA00022692"/>
    </source>
</evidence>
<dbReference type="InterPro" id="IPR011527">
    <property type="entry name" value="ABC1_TM_dom"/>
</dbReference>
<dbReference type="InterPro" id="IPR039421">
    <property type="entry name" value="Type_1_exporter"/>
</dbReference>
<evidence type="ECO:0000256" key="6">
    <source>
        <dbReference type="ARBA" id="ARBA00022840"/>
    </source>
</evidence>
<dbReference type="SMART" id="SM00382">
    <property type="entry name" value="AAA"/>
    <property type="match status" value="1"/>
</dbReference>